<comment type="caution">
    <text evidence="2">The sequence shown here is derived from an EMBL/GenBank/DDBJ whole genome shotgun (WGS) entry which is preliminary data.</text>
</comment>
<protein>
    <submittedName>
        <fullName evidence="2">Uncharacterized protein</fullName>
    </submittedName>
</protein>
<evidence type="ECO:0000313" key="2">
    <source>
        <dbReference type="EMBL" id="KKE85458.1"/>
    </source>
</evidence>
<dbReference type="Proteomes" id="UP000033434">
    <property type="component" value="Unassembled WGS sequence"/>
</dbReference>
<reference evidence="2 3" key="1">
    <citation type="journal article" date="2015" name="BMC Genomics">
        <title>Genome mining reveals unlocked bioactive potential of marine Gram-negative bacteria.</title>
        <authorList>
            <person name="Machado H."/>
            <person name="Sonnenschein E.C."/>
            <person name="Melchiorsen J."/>
            <person name="Gram L."/>
        </authorList>
    </citation>
    <scope>NUCLEOTIDE SEQUENCE [LARGE SCALE GENOMIC DNA]</scope>
    <source>
        <strain evidence="2 3">S4054</strain>
    </source>
</reference>
<organism evidence="2 3">
    <name type="scientific">Pseudoalteromonas luteoviolacea S4054</name>
    <dbReference type="NCBI Taxonomy" id="1129367"/>
    <lineage>
        <taxon>Bacteria</taxon>
        <taxon>Pseudomonadati</taxon>
        <taxon>Pseudomonadota</taxon>
        <taxon>Gammaproteobacteria</taxon>
        <taxon>Alteromonadales</taxon>
        <taxon>Pseudoalteromonadaceae</taxon>
        <taxon>Pseudoalteromonas</taxon>
    </lineage>
</organism>
<keyword evidence="1" id="KW-0472">Membrane</keyword>
<feature type="transmembrane region" description="Helical" evidence="1">
    <location>
        <begin position="102"/>
        <end position="122"/>
    </location>
</feature>
<evidence type="ECO:0000313" key="3">
    <source>
        <dbReference type="Proteomes" id="UP000033434"/>
    </source>
</evidence>
<sequence length="129" mass="14591">MNIVIKGLRNAILTGWGLSFAYLWYLADFNVLFSHLLYASVLGGLVSASALIFYMLPIHLWLSRNELVGLHYYLMVGLVPSIIFVFIPSFTDATGRLIIESIITYAVFGVTLTTVFWFSVCYRKPNKTN</sequence>
<proteinExistence type="predicted"/>
<name>A0A0F6AH34_9GAMM</name>
<gene>
    <name evidence="2" type="ORF">N479_26030</name>
</gene>
<feature type="transmembrane region" description="Helical" evidence="1">
    <location>
        <begin position="7"/>
        <end position="25"/>
    </location>
</feature>
<dbReference type="AlphaFoldDB" id="A0A0F6AH34"/>
<evidence type="ECO:0000256" key="1">
    <source>
        <dbReference type="SAM" id="Phobius"/>
    </source>
</evidence>
<dbReference type="PATRIC" id="fig|1129367.4.peg.507"/>
<feature type="transmembrane region" description="Helical" evidence="1">
    <location>
        <begin position="70"/>
        <end position="90"/>
    </location>
</feature>
<dbReference type="EMBL" id="AUXW01000055">
    <property type="protein sequence ID" value="KKE85458.1"/>
    <property type="molecule type" value="Genomic_DNA"/>
</dbReference>
<accession>A0A0F6AH34</accession>
<keyword evidence="1" id="KW-1133">Transmembrane helix</keyword>
<keyword evidence="1" id="KW-0812">Transmembrane</keyword>
<dbReference type="RefSeq" id="WP_046354377.1">
    <property type="nucleotide sequence ID" value="NZ_AUXW01000055.1"/>
</dbReference>
<feature type="transmembrane region" description="Helical" evidence="1">
    <location>
        <begin position="37"/>
        <end position="58"/>
    </location>
</feature>